<evidence type="ECO:0000313" key="2">
    <source>
        <dbReference type="Proteomes" id="UP000317909"/>
    </source>
</evidence>
<dbReference type="RefSeq" id="WP_145433860.1">
    <property type="nucleotide sequence ID" value="NZ_CP036339.1"/>
</dbReference>
<protein>
    <recommendedName>
        <fullName evidence="3">KOW domain-containing protein</fullName>
    </recommendedName>
</protein>
<name>A0A517U0A6_9BACT</name>
<gene>
    <name evidence="1" type="ORF">I41_32610</name>
</gene>
<dbReference type="EMBL" id="CP036339">
    <property type="protein sequence ID" value="QDT74067.1"/>
    <property type="molecule type" value="Genomic_DNA"/>
</dbReference>
<dbReference type="AlphaFoldDB" id="A0A517U0A6"/>
<proteinExistence type="predicted"/>
<accession>A0A517U0A6</accession>
<dbReference type="Proteomes" id="UP000317909">
    <property type="component" value="Chromosome"/>
</dbReference>
<sequence length="77" mass="8297">MGYSILALGDVVRISAGAYEGSVGVVEPPTLDAEQYETERQPAAMLFPVTVALCIEGVPHTFRVPADLLTRVSDRYS</sequence>
<dbReference type="KEGG" id="llh:I41_32610"/>
<keyword evidence="2" id="KW-1185">Reference proteome</keyword>
<evidence type="ECO:0008006" key="3">
    <source>
        <dbReference type="Google" id="ProtNLM"/>
    </source>
</evidence>
<evidence type="ECO:0000313" key="1">
    <source>
        <dbReference type="EMBL" id="QDT74067.1"/>
    </source>
</evidence>
<reference evidence="1 2" key="1">
    <citation type="submission" date="2019-02" db="EMBL/GenBank/DDBJ databases">
        <title>Deep-cultivation of Planctomycetes and their phenomic and genomic characterization uncovers novel biology.</title>
        <authorList>
            <person name="Wiegand S."/>
            <person name="Jogler M."/>
            <person name="Boedeker C."/>
            <person name="Pinto D."/>
            <person name="Vollmers J."/>
            <person name="Rivas-Marin E."/>
            <person name="Kohn T."/>
            <person name="Peeters S.H."/>
            <person name="Heuer A."/>
            <person name="Rast P."/>
            <person name="Oberbeckmann S."/>
            <person name="Bunk B."/>
            <person name="Jeske O."/>
            <person name="Meyerdierks A."/>
            <person name="Storesund J.E."/>
            <person name="Kallscheuer N."/>
            <person name="Luecker S."/>
            <person name="Lage O.M."/>
            <person name="Pohl T."/>
            <person name="Merkel B.J."/>
            <person name="Hornburger P."/>
            <person name="Mueller R.-W."/>
            <person name="Bruemmer F."/>
            <person name="Labrenz M."/>
            <person name="Spormann A.M."/>
            <person name="Op den Camp H."/>
            <person name="Overmann J."/>
            <person name="Amann R."/>
            <person name="Jetten M.S.M."/>
            <person name="Mascher T."/>
            <person name="Medema M.H."/>
            <person name="Devos D.P."/>
            <person name="Kaster A.-K."/>
            <person name="Ovreas L."/>
            <person name="Rohde M."/>
            <person name="Galperin M.Y."/>
            <person name="Jogler C."/>
        </authorList>
    </citation>
    <scope>NUCLEOTIDE SEQUENCE [LARGE SCALE GENOMIC DNA]</scope>
    <source>
        <strain evidence="1 2">I41</strain>
    </source>
</reference>
<organism evidence="1 2">
    <name type="scientific">Lacipirellula limnantheis</name>
    <dbReference type="NCBI Taxonomy" id="2528024"/>
    <lineage>
        <taxon>Bacteria</taxon>
        <taxon>Pseudomonadati</taxon>
        <taxon>Planctomycetota</taxon>
        <taxon>Planctomycetia</taxon>
        <taxon>Pirellulales</taxon>
        <taxon>Lacipirellulaceae</taxon>
        <taxon>Lacipirellula</taxon>
    </lineage>
</organism>